<evidence type="ECO:0000313" key="4">
    <source>
        <dbReference type="EMBL" id="APH04164.1"/>
    </source>
</evidence>
<feature type="domain" description="Glycosyl hydrolase family 98 putative carbohydrate-binding module" evidence="3">
    <location>
        <begin position="346"/>
        <end position="446"/>
    </location>
</feature>
<keyword evidence="2" id="KW-0732">Signal</keyword>
<dbReference type="InterPro" id="IPR008979">
    <property type="entry name" value="Galactose-bd-like_sf"/>
</dbReference>
<dbReference type="Proteomes" id="UP000181936">
    <property type="component" value="Chromosome"/>
</dbReference>
<sequence>MNYFLKMLSLLLLITIVGCSQETTEKPKEKENREVKEVSTNHNDTEEKVEDIIWTLPEIELTKSEVVMYENEVGSIGFYGYRQNEEGTFDVVLKYEEELTKADNTDMQMKVILNDSNDFVLDNDDRIEIRKFDNVEYHIYKSEDNVEGRKIARVDLSLFNDIDGNFNEENMVTIEIPQTEEVVKLNGIEFNQEEKKEEAFVRENEEMKITIQSVAPMDISFKTLQLVGNIEFKKDIEGKPELTLFQPEMGISEIIELETNNEGDTFYKGTTVDFVQNIELAYPLGKNSIHSINFTIGNELFAINQNTGEEMNEGIMTNFEQENERYLDKKTLEGFIDASGTRVYDAIQLTNPFFSHGVGTDSFAEFEYVVGGYDSLSFQFGAAQNESKTNQQYDVYVYGDDFSFEEGQIKPTGEVLFSKQIKSDTPLEEVSIDVSGVKKVTLFIDSNIPSGDENEEERYVPIIISEVRVQR</sequence>
<name>A0A1L3MPK4_9BACI</name>
<evidence type="ECO:0000256" key="2">
    <source>
        <dbReference type="SAM" id="SignalP"/>
    </source>
</evidence>
<dbReference type="PROSITE" id="PS51257">
    <property type="entry name" value="PROKAR_LIPOPROTEIN"/>
    <property type="match status" value="1"/>
</dbReference>
<feature type="chain" id="PRO_5038401976" description="Glycosyl hydrolase family 98 putative carbohydrate-binding module domain-containing protein" evidence="2">
    <location>
        <begin position="21"/>
        <end position="471"/>
    </location>
</feature>
<evidence type="ECO:0000259" key="3">
    <source>
        <dbReference type="Pfam" id="PF08305"/>
    </source>
</evidence>
<feature type="region of interest" description="Disordered" evidence="1">
    <location>
        <begin position="23"/>
        <end position="42"/>
    </location>
</feature>
<organism evidence="4 5">
    <name type="scientific">Bacillus weihaiensis</name>
    <dbReference type="NCBI Taxonomy" id="1547283"/>
    <lineage>
        <taxon>Bacteria</taxon>
        <taxon>Bacillati</taxon>
        <taxon>Bacillota</taxon>
        <taxon>Bacilli</taxon>
        <taxon>Bacillales</taxon>
        <taxon>Bacillaceae</taxon>
        <taxon>Bacillus</taxon>
    </lineage>
</organism>
<gene>
    <name evidence="4" type="ORF">A9C19_05080</name>
</gene>
<dbReference type="SUPFAM" id="SSF49785">
    <property type="entry name" value="Galactose-binding domain-like"/>
    <property type="match status" value="1"/>
</dbReference>
<dbReference type="InterPro" id="IPR038637">
    <property type="entry name" value="NPCBM_sf"/>
</dbReference>
<dbReference type="Gene3D" id="2.60.120.1060">
    <property type="entry name" value="NPCBM/NEW2 domain"/>
    <property type="match status" value="1"/>
</dbReference>
<feature type="signal peptide" evidence="2">
    <location>
        <begin position="1"/>
        <end position="20"/>
    </location>
</feature>
<dbReference type="RefSeq" id="WP_072578956.1">
    <property type="nucleotide sequence ID" value="NZ_CP016020.1"/>
</dbReference>
<dbReference type="KEGG" id="bwh:A9C19_05080"/>
<dbReference type="Pfam" id="PF08305">
    <property type="entry name" value="NPCBM"/>
    <property type="match status" value="1"/>
</dbReference>
<dbReference type="InterPro" id="IPR013222">
    <property type="entry name" value="Glyco_hyd_98_carb-bd"/>
</dbReference>
<keyword evidence="5" id="KW-1185">Reference proteome</keyword>
<accession>A0A1L3MPK4</accession>
<proteinExistence type="predicted"/>
<evidence type="ECO:0000256" key="1">
    <source>
        <dbReference type="SAM" id="MobiDB-lite"/>
    </source>
</evidence>
<protein>
    <recommendedName>
        <fullName evidence="3">Glycosyl hydrolase family 98 putative carbohydrate-binding module domain-containing protein</fullName>
    </recommendedName>
</protein>
<evidence type="ECO:0000313" key="5">
    <source>
        <dbReference type="Proteomes" id="UP000181936"/>
    </source>
</evidence>
<dbReference type="EMBL" id="CP016020">
    <property type="protein sequence ID" value="APH04164.1"/>
    <property type="molecule type" value="Genomic_DNA"/>
</dbReference>
<reference evidence="4 5" key="1">
    <citation type="journal article" date="2016" name="Sci. Rep.">
        <title>Complete genome sequence and transcriptomic analysis of a novel marine strain Bacillus weihaiensis reveals the mechanism of brown algae degradation.</title>
        <authorList>
            <person name="Zhu Y."/>
            <person name="Chen P."/>
            <person name="Bao Y."/>
            <person name="Men Y."/>
            <person name="Zeng Y."/>
            <person name="Yang J."/>
            <person name="Sun J."/>
            <person name="Sun Y."/>
        </authorList>
    </citation>
    <scope>NUCLEOTIDE SEQUENCE [LARGE SCALE GENOMIC DNA]</scope>
    <source>
        <strain evidence="4 5">Alg07</strain>
    </source>
</reference>
<dbReference type="AlphaFoldDB" id="A0A1L3MPK4"/>